<dbReference type="SUPFAM" id="SSF47413">
    <property type="entry name" value="lambda repressor-like DNA-binding domains"/>
    <property type="match status" value="1"/>
</dbReference>
<organism evidence="2 3">
    <name type="scientific">Pseudonocardia kunmingensis</name>
    <dbReference type="NCBI Taxonomy" id="630975"/>
    <lineage>
        <taxon>Bacteria</taxon>
        <taxon>Bacillati</taxon>
        <taxon>Actinomycetota</taxon>
        <taxon>Actinomycetes</taxon>
        <taxon>Pseudonocardiales</taxon>
        <taxon>Pseudonocardiaceae</taxon>
        <taxon>Pseudonocardia</taxon>
    </lineage>
</organism>
<dbReference type="SMART" id="SM00530">
    <property type="entry name" value="HTH_XRE"/>
    <property type="match status" value="1"/>
</dbReference>
<protein>
    <submittedName>
        <fullName evidence="2">Helix-turn-helix protein</fullName>
    </submittedName>
</protein>
<evidence type="ECO:0000259" key="1">
    <source>
        <dbReference type="PROSITE" id="PS50943"/>
    </source>
</evidence>
<gene>
    <name evidence="2" type="ORF">FB558_1413</name>
</gene>
<dbReference type="GO" id="GO:0003677">
    <property type="term" value="F:DNA binding"/>
    <property type="evidence" value="ECO:0007669"/>
    <property type="project" value="InterPro"/>
</dbReference>
<keyword evidence="3" id="KW-1185">Reference proteome</keyword>
<sequence length="281" mass="31059">MSAESTPPTARRELGTMLRSLRTQHELGLEEVGAAIAVTPGFLSRVERGLRGLGDDKAERLADFYALPARSHRKLRQLARLARQKPWWEHAPVTREMREYIGFEQAASAITTYGSIVPGLFQTRAYCEAVVDRTAIDTPDEDRATTVEHRIRRQELLDGADPPWIWAILDESVLHRATGGPDTMREQLTALAAAADRPRVSIRVLPYSAGAHPGMDSRFVIVSTKGDHGPELVYVEGLSGARNLFKDEDLARYAAAWQSLSALALSEEDSGVLIREAIPHS</sequence>
<dbReference type="InterPro" id="IPR001387">
    <property type="entry name" value="Cro/C1-type_HTH"/>
</dbReference>
<evidence type="ECO:0000313" key="2">
    <source>
        <dbReference type="EMBL" id="TQM14645.1"/>
    </source>
</evidence>
<dbReference type="Proteomes" id="UP000315677">
    <property type="component" value="Unassembled WGS sequence"/>
</dbReference>
<comment type="caution">
    <text evidence="2">The sequence shown here is derived from an EMBL/GenBank/DDBJ whole genome shotgun (WGS) entry which is preliminary data.</text>
</comment>
<accession>A0A543DZ80</accession>
<dbReference type="Pfam" id="PF13560">
    <property type="entry name" value="HTH_31"/>
    <property type="match status" value="1"/>
</dbReference>
<evidence type="ECO:0000313" key="3">
    <source>
        <dbReference type="Proteomes" id="UP000315677"/>
    </source>
</evidence>
<dbReference type="RefSeq" id="WP_170231210.1">
    <property type="nucleotide sequence ID" value="NZ_VFPA01000001.1"/>
</dbReference>
<proteinExistence type="predicted"/>
<dbReference type="Gene3D" id="1.10.260.40">
    <property type="entry name" value="lambda repressor-like DNA-binding domains"/>
    <property type="match status" value="1"/>
</dbReference>
<dbReference type="InterPro" id="IPR010982">
    <property type="entry name" value="Lambda_DNA-bd_dom_sf"/>
</dbReference>
<dbReference type="EMBL" id="VFPA01000001">
    <property type="protein sequence ID" value="TQM14645.1"/>
    <property type="molecule type" value="Genomic_DNA"/>
</dbReference>
<dbReference type="CDD" id="cd00093">
    <property type="entry name" value="HTH_XRE"/>
    <property type="match status" value="1"/>
</dbReference>
<feature type="domain" description="HTH cro/C1-type" evidence="1">
    <location>
        <begin position="18"/>
        <end position="72"/>
    </location>
</feature>
<dbReference type="AlphaFoldDB" id="A0A543DZ80"/>
<name>A0A543DZ80_9PSEU</name>
<dbReference type="PROSITE" id="PS50943">
    <property type="entry name" value="HTH_CROC1"/>
    <property type="match status" value="1"/>
</dbReference>
<dbReference type="InterPro" id="IPR043917">
    <property type="entry name" value="DUF5753"/>
</dbReference>
<dbReference type="Pfam" id="PF19054">
    <property type="entry name" value="DUF5753"/>
    <property type="match status" value="1"/>
</dbReference>
<reference evidence="2 3" key="1">
    <citation type="submission" date="2019-06" db="EMBL/GenBank/DDBJ databases">
        <title>Sequencing the genomes of 1000 actinobacteria strains.</title>
        <authorList>
            <person name="Klenk H.-P."/>
        </authorList>
    </citation>
    <scope>NUCLEOTIDE SEQUENCE [LARGE SCALE GENOMIC DNA]</scope>
    <source>
        <strain evidence="2 3">DSM 45301</strain>
    </source>
</reference>